<evidence type="ECO:0000256" key="1">
    <source>
        <dbReference type="ARBA" id="ARBA00022723"/>
    </source>
</evidence>
<dbReference type="PROSITE" id="PS51925">
    <property type="entry name" value="SWIB_MDM2"/>
    <property type="match status" value="1"/>
</dbReference>
<dbReference type="GO" id="GO:0016593">
    <property type="term" value="C:Cdc73/Paf1 complex"/>
    <property type="evidence" value="ECO:0000318"/>
    <property type="project" value="GO_Central"/>
</dbReference>
<dbReference type="Gene3D" id="3.90.70.200">
    <property type="entry name" value="Plus-3 domain"/>
    <property type="match status" value="1"/>
</dbReference>
<organism evidence="13 14">
    <name type="scientific">Theobroma cacao</name>
    <name type="common">Cacao</name>
    <name type="synonym">Cocoa</name>
    <dbReference type="NCBI Taxonomy" id="3641"/>
    <lineage>
        <taxon>Eukaryota</taxon>
        <taxon>Viridiplantae</taxon>
        <taxon>Streptophyta</taxon>
        <taxon>Embryophyta</taxon>
        <taxon>Tracheophyta</taxon>
        <taxon>Spermatophyta</taxon>
        <taxon>Magnoliopsida</taxon>
        <taxon>eudicotyledons</taxon>
        <taxon>Gunneridae</taxon>
        <taxon>Pentapetalae</taxon>
        <taxon>rosids</taxon>
        <taxon>malvids</taxon>
        <taxon>Malvales</taxon>
        <taxon>Malvaceae</taxon>
        <taxon>Byttnerioideae</taxon>
        <taxon>Theobroma</taxon>
    </lineage>
</organism>
<dbReference type="SMART" id="SM00151">
    <property type="entry name" value="SWIB"/>
    <property type="match status" value="1"/>
</dbReference>
<feature type="region of interest" description="Disordered" evidence="6">
    <location>
        <begin position="1572"/>
        <end position="1602"/>
    </location>
</feature>
<dbReference type="Proteomes" id="UP000026915">
    <property type="component" value="Chromosome 2"/>
</dbReference>
<keyword evidence="4" id="KW-0238">DNA-binding</keyword>
<feature type="compositionally biased region" description="Basic and acidic residues" evidence="6">
    <location>
        <begin position="65"/>
        <end position="74"/>
    </location>
</feature>
<dbReference type="CDD" id="cd15568">
    <property type="entry name" value="PHD5_NSD"/>
    <property type="match status" value="1"/>
</dbReference>
<feature type="compositionally biased region" description="Basic and acidic residues" evidence="6">
    <location>
        <begin position="124"/>
        <end position="147"/>
    </location>
</feature>
<feature type="compositionally biased region" description="Basic and acidic residues" evidence="6">
    <location>
        <begin position="664"/>
        <end position="680"/>
    </location>
</feature>
<feature type="transmembrane region" description="Helical" evidence="7">
    <location>
        <begin position="1035"/>
        <end position="1068"/>
    </location>
</feature>
<dbReference type="SUPFAM" id="SSF57903">
    <property type="entry name" value="FYVE/PHD zinc finger"/>
    <property type="match status" value="1"/>
</dbReference>
<dbReference type="FunFam" id="3.90.70.200:FF:000002">
    <property type="entry name" value="Zinc finger CCCH domain-containing protein 19"/>
    <property type="match status" value="1"/>
</dbReference>
<dbReference type="InterPro" id="IPR019786">
    <property type="entry name" value="Zinc_finger_PHD-type_CS"/>
</dbReference>
<feature type="compositionally biased region" description="Polar residues" evidence="6">
    <location>
        <begin position="1199"/>
        <end position="1227"/>
    </location>
</feature>
<feature type="compositionally biased region" description="Polar residues" evidence="6">
    <location>
        <begin position="1351"/>
        <end position="1377"/>
    </location>
</feature>
<dbReference type="GO" id="GO:0080188">
    <property type="term" value="P:gene silencing by siRNA-directed DNA methylation"/>
    <property type="evidence" value="ECO:0007669"/>
    <property type="project" value="EnsemblPlants"/>
</dbReference>
<feature type="compositionally biased region" description="Polar residues" evidence="6">
    <location>
        <begin position="1745"/>
        <end position="1756"/>
    </location>
</feature>
<feature type="compositionally biased region" description="Gly residues" evidence="6">
    <location>
        <begin position="1770"/>
        <end position="1779"/>
    </location>
</feature>
<evidence type="ECO:0000259" key="11">
    <source>
        <dbReference type="PROSITE" id="PS51360"/>
    </source>
</evidence>
<evidence type="ECO:0000259" key="10">
    <source>
        <dbReference type="PROSITE" id="PS50829"/>
    </source>
</evidence>
<feature type="compositionally biased region" description="Acidic residues" evidence="6">
    <location>
        <begin position="458"/>
        <end position="487"/>
    </location>
</feature>
<dbReference type="InterPro" id="IPR011011">
    <property type="entry name" value="Znf_FYVE_PHD"/>
</dbReference>
<evidence type="ECO:0000259" key="12">
    <source>
        <dbReference type="PROSITE" id="PS51925"/>
    </source>
</evidence>
<dbReference type="InterPro" id="IPR036885">
    <property type="entry name" value="SWIB_MDM2_dom_sf"/>
</dbReference>
<keyword evidence="3 5" id="KW-0862">Zinc</keyword>
<feature type="compositionally biased region" description="Polar residues" evidence="6">
    <location>
        <begin position="24"/>
        <end position="40"/>
    </location>
</feature>
<keyword evidence="7" id="KW-0472">Membrane</keyword>
<evidence type="ECO:0000256" key="5">
    <source>
        <dbReference type="PROSITE-ProRule" id="PRU00723"/>
    </source>
</evidence>
<feature type="compositionally biased region" description="Polar residues" evidence="6">
    <location>
        <begin position="1133"/>
        <end position="1146"/>
    </location>
</feature>
<dbReference type="Gramene" id="EOX97866">
    <property type="protein sequence ID" value="EOX97866"/>
    <property type="gene ID" value="TCM_006789"/>
</dbReference>
<dbReference type="SMART" id="SM00249">
    <property type="entry name" value="PHD"/>
    <property type="match status" value="1"/>
</dbReference>
<dbReference type="InterPro" id="IPR004343">
    <property type="entry name" value="Plus-3_dom"/>
</dbReference>
<reference evidence="13 14" key="1">
    <citation type="journal article" date="2013" name="Genome Biol.">
        <title>The genome sequence of the most widely cultivated cacao type and its use to identify candidate genes regulating pod color.</title>
        <authorList>
            <person name="Motamayor J.C."/>
            <person name="Mockaitis K."/>
            <person name="Schmutz J."/>
            <person name="Haiminen N."/>
            <person name="Iii D.L."/>
            <person name="Cornejo O."/>
            <person name="Findley S.D."/>
            <person name="Zheng P."/>
            <person name="Utro F."/>
            <person name="Royaert S."/>
            <person name="Saski C."/>
            <person name="Jenkins J."/>
            <person name="Podicheti R."/>
            <person name="Zhao M."/>
            <person name="Scheffler B.E."/>
            <person name="Stack J.C."/>
            <person name="Feltus F.A."/>
            <person name="Mustiga G.M."/>
            <person name="Amores F."/>
            <person name="Phillips W."/>
            <person name="Marelli J.P."/>
            <person name="May G.D."/>
            <person name="Shapiro H."/>
            <person name="Ma J."/>
            <person name="Bustamante C.D."/>
            <person name="Schnell R.J."/>
            <person name="Main D."/>
            <person name="Gilbert D."/>
            <person name="Parida L."/>
            <person name="Kuhn D.N."/>
        </authorList>
    </citation>
    <scope>NUCLEOTIDE SEQUENCE [LARGE SCALE GENOMIC DNA]</scope>
    <source>
        <strain evidence="14">cv. Matina 1-6</strain>
    </source>
</reference>
<dbReference type="GO" id="GO:1990269">
    <property type="term" value="F:RNA polymerase II C-terminal domain phosphoserine binding"/>
    <property type="evidence" value="ECO:0000318"/>
    <property type="project" value="GO_Central"/>
</dbReference>
<dbReference type="GO" id="GO:0008270">
    <property type="term" value="F:zinc ion binding"/>
    <property type="evidence" value="ECO:0007669"/>
    <property type="project" value="UniProtKB-KW"/>
</dbReference>
<feature type="region of interest" description="Disordered" evidence="6">
    <location>
        <begin position="1698"/>
        <end position="1800"/>
    </location>
</feature>
<dbReference type="CDD" id="cd10567">
    <property type="entry name" value="SWIB-MDM2_like"/>
    <property type="match status" value="1"/>
</dbReference>
<dbReference type="SMART" id="SM00444">
    <property type="entry name" value="GYF"/>
    <property type="match status" value="1"/>
</dbReference>
<dbReference type="InterPro" id="IPR003121">
    <property type="entry name" value="SWIB_MDM2_domain"/>
</dbReference>
<dbReference type="PROSITE" id="PS51360">
    <property type="entry name" value="PLUS3"/>
    <property type="match status" value="1"/>
</dbReference>
<dbReference type="Gene3D" id="1.10.245.10">
    <property type="entry name" value="SWIB/MDM2 domain"/>
    <property type="match status" value="1"/>
</dbReference>
<keyword evidence="14" id="KW-1185">Reference proteome</keyword>
<dbReference type="InterPro" id="IPR013083">
    <property type="entry name" value="Znf_RING/FYVE/PHD"/>
</dbReference>
<name>A0A061E0K8_THECC</name>
<dbReference type="SMART" id="SM00719">
    <property type="entry name" value="Plus3"/>
    <property type="match status" value="1"/>
</dbReference>
<feature type="compositionally biased region" description="Basic residues" evidence="6">
    <location>
        <begin position="849"/>
        <end position="859"/>
    </location>
</feature>
<keyword evidence="1 5" id="KW-0479">Metal-binding</keyword>
<proteinExistence type="predicted"/>
<dbReference type="Pfam" id="PF02201">
    <property type="entry name" value="SWIB"/>
    <property type="match status" value="1"/>
</dbReference>
<dbReference type="InterPro" id="IPR019835">
    <property type="entry name" value="SWIB_domain"/>
</dbReference>
<dbReference type="PROSITE" id="PS50016">
    <property type="entry name" value="ZF_PHD_2"/>
    <property type="match status" value="1"/>
</dbReference>
<dbReference type="FunFam" id="3.30.40.10:FF:000303">
    <property type="entry name" value="Zinc finger CCCH domain-containing protein 19"/>
    <property type="match status" value="1"/>
</dbReference>
<feature type="domain" description="PHD-type" evidence="8">
    <location>
        <begin position="519"/>
        <end position="585"/>
    </location>
</feature>
<sequence length="1825" mass="198379">MDTEEEEPLHVPNVESSLRLEDNPATTTRASELQRQSAGSQCELESVAELDESRLPAPSAVSPVAEKEEEREGKGVVDVAVVLAREPEAAVRDEVGGGDLIAGEEKDEMLDAGDGIKDSSPIDGNREDEGVVDREEGHVAQEEKADVAEDAAVDDVMEEMEKADLSDGGGTAEGIEVAVAERQVAELAEEAGNEQKVVDDVQDQISSPEDKEVAGVAEERGIAEAAEVDGVTEQIVVMEETCVADVVEERGIAKAAEVGVVTEQIGVMEEAGLADMTERTGIMDESEVAGVAVEREMLKEKQVDNEVEQTEILGETVVVNMVEKSESLEEKLMVDVAERFGIGEETRVTDLVEKRELLEDKEEVNFADPNEILEDTGVVDMVEKSQSLEEQLVGNVSEQTENLEDTNAVRETGMAEVDTVTGEESEKAEGTETGNVVEDVEKAEGTEIDVGDGAEGVEAAEDTEMLDMTEEVEMEAAEETEDAEEVEDASKASGGKRKRGKNSNSKVLARAPSRKKVEEDVCFICFDGGDLVLCDRRGCPKAYHTACVGRDEAFFRAKGKWNCGWHLCSNCKKNAYYMCYTCTFSLCKGCIKDAVILSVRGNKGLCESCMNLIMLIERNEQAQVNFDDKSSWEYLFKDYWIDLKRRLSINSDELAQAKNPWKGSEGRAAKQESPDEHDFNDGGGSGSDGSSGNAEVTASKRRRTRSQSKSRAREGDSPSTVTASGEGASTDESAEWASKELLEVVMHMRNGDKSVLSRMELSQLILDYIQKHKLRDRRNKSYVICDTRLKSLFGKPRVGHIEMLNLLDPHIFFTKEDSQTDEIQGSVVDAEANQLEADWNSDAMTKTGKDKKRKTRKKGDARGLQSNLDDYAAIDMHNINLIYLRRNLVEDLIEDTETFHDKVVGSFVRIRISGAGQKQDLYRLVQVVGTNKVAETYRVGKRTTDFLLEILNLNKTEIVSIDIISNQEFTEDECKRLRQSIKCGLINRLTVGDIQEKAMAIQAVRVKDWLESEIMRLSHLRDRASEKGHRKEYPLLVILLSVLLSNSWMLVYIFFMAYGILLTFVVILKTPEERQRRLEEIPEIHVDPNMDPSYESEEDEGEDDKRQDNYMRPRGSGFSRRGREPISPRKGGLSSSDSWSGTRNYSSMNRELSRNLSNKGLMSKGDDSVGAGEMVNENLWNLGRERETQPNSWDKPKTALSSEIGTRNTHSVVTQEPSSKVVSEISPTPLSTGVTAAVQINETEKIWRYQDPSGKVQGPFSMVQLRKWNDTGYFPAELKIWRTTEKQDDSILLTDALVGKFQKDPPVADNSFPKAQVALYGSGVGATLKQGMENQVGERSRFDQNHVAWSPQRTLSSSGQSAVESWKSQTEAPSSTGRPAPSSLEMPKYSRDAWGSDTNLPSPTPNQNPSGGAKGQVFESKWSPTPVQSSVSVSVANSFRGATSGLQPPTVVLESGSPAAPVVHSHMAVSGESLRTQVNAQASINSGADMKNVGVSLQNLVQPVSSHNPSLETHGWGSGSVLRQEVVAASSIPATGTQAWGNASAQKLEPNPSLAMPPQPASYGHWNDALQSGQNSAPLSTGNPAGHFPTGQPTMLASDSWRPTAPVQSNVQLPAPTNLPWGMAVADNQGAVLRQAPGNQSTGWGPMPGNQNMGWGAPVPANPNVNWGASSQGSAPVNPNPSWAAPGQGQMPGNANSGWTAPGNAIPGWAPPGQGPAVVNTSSGWVAPGQGATPGSANPGYVAPSGNSGMWGNEQNHNGDKFSNQRDRGSQGGDSGYGGVKPWSRQSLFGSGGGSSRSPFKGQRVCKFHESGHCKKGASCDYMHT</sequence>
<dbReference type="PROSITE" id="PS50829">
    <property type="entry name" value="GYF"/>
    <property type="match status" value="1"/>
</dbReference>
<dbReference type="InterPro" id="IPR035445">
    <property type="entry name" value="GYF-like_dom_sf"/>
</dbReference>
<gene>
    <name evidence="13" type="ORF">TCM_006789</name>
</gene>
<feature type="compositionally biased region" description="Basic and acidic residues" evidence="6">
    <location>
        <begin position="1757"/>
        <end position="1769"/>
    </location>
</feature>
<evidence type="ECO:0000256" key="4">
    <source>
        <dbReference type="ARBA" id="ARBA00023125"/>
    </source>
</evidence>
<keyword evidence="7" id="KW-1133">Transmembrane helix</keyword>
<dbReference type="PANTHER" id="PTHR46695">
    <property type="entry name" value="ZINC FINGER CCCH DOMAIN-CONTAINING PROTEIN 44-RELATED"/>
    <property type="match status" value="1"/>
</dbReference>
<dbReference type="InterPro" id="IPR058668">
    <property type="entry name" value="NERD_dom"/>
</dbReference>
<evidence type="ECO:0000313" key="14">
    <source>
        <dbReference type="Proteomes" id="UP000026915"/>
    </source>
</evidence>
<feature type="region of interest" description="Disordered" evidence="6">
    <location>
        <begin position="1079"/>
        <end position="1146"/>
    </location>
</feature>
<dbReference type="OMA" id="ENAEWAS"/>
<evidence type="ECO:0000259" key="8">
    <source>
        <dbReference type="PROSITE" id="PS50016"/>
    </source>
</evidence>
<dbReference type="GO" id="GO:0042393">
    <property type="term" value="F:histone binding"/>
    <property type="evidence" value="ECO:0007669"/>
    <property type="project" value="EnsemblPlants"/>
</dbReference>
<dbReference type="InterPro" id="IPR000571">
    <property type="entry name" value="Znf_CCCH"/>
</dbReference>
<feature type="compositionally biased region" description="Basic residues" evidence="6">
    <location>
        <begin position="699"/>
        <end position="710"/>
    </location>
</feature>
<keyword evidence="7" id="KW-0812">Transmembrane</keyword>
<feature type="domain" description="Plus3" evidence="11">
    <location>
        <begin position="873"/>
        <end position="1006"/>
    </location>
</feature>
<evidence type="ECO:0000256" key="6">
    <source>
        <dbReference type="SAM" id="MobiDB-lite"/>
    </source>
</evidence>
<dbReference type="InterPro" id="IPR036128">
    <property type="entry name" value="Plus3-like_sf"/>
</dbReference>
<dbReference type="Gene3D" id="3.30.40.10">
    <property type="entry name" value="Zinc/RING finger domain, C3HC4 (zinc finger)"/>
    <property type="match status" value="1"/>
</dbReference>
<dbReference type="eggNOG" id="KOG1081">
    <property type="taxonomic scope" value="Eukaryota"/>
</dbReference>
<feature type="region of interest" description="Disordered" evidence="6">
    <location>
        <begin position="392"/>
        <end position="510"/>
    </location>
</feature>
<dbReference type="InParanoid" id="A0A061E0K8"/>
<evidence type="ECO:0000256" key="2">
    <source>
        <dbReference type="ARBA" id="ARBA00022771"/>
    </source>
</evidence>
<dbReference type="InterPro" id="IPR001965">
    <property type="entry name" value="Znf_PHD"/>
</dbReference>
<feature type="region of interest" description="Disordered" evidence="6">
    <location>
        <begin position="1341"/>
        <end position="1423"/>
    </location>
</feature>
<dbReference type="Pfam" id="PF02213">
    <property type="entry name" value="GYF"/>
    <property type="match status" value="1"/>
</dbReference>
<feature type="region of interest" description="Disordered" evidence="6">
    <location>
        <begin position="190"/>
        <end position="216"/>
    </location>
</feature>
<feature type="region of interest" description="Disordered" evidence="6">
    <location>
        <begin position="1"/>
        <end position="74"/>
    </location>
</feature>
<evidence type="ECO:0000259" key="9">
    <source>
        <dbReference type="PROSITE" id="PS50103"/>
    </source>
</evidence>
<dbReference type="PROSITE" id="PS01359">
    <property type="entry name" value="ZF_PHD_1"/>
    <property type="match status" value="1"/>
</dbReference>
<dbReference type="CDD" id="cd00072">
    <property type="entry name" value="GYF"/>
    <property type="match status" value="1"/>
</dbReference>
<feature type="compositionally biased region" description="Polar residues" evidence="6">
    <location>
        <begin position="1396"/>
        <end position="1410"/>
    </location>
</feature>
<feature type="region of interest" description="Disordered" evidence="6">
    <location>
        <begin position="95"/>
        <end position="152"/>
    </location>
</feature>
<feature type="region of interest" description="Disordered" evidence="6">
    <location>
        <begin position="1184"/>
        <end position="1227"/>
    </location>
</feature>
<evidence type="ECO:0000256" key="7">
    <source>
        <dbReference type="SAM" id="Phobius"/>
    </source>
</evidence>
<feature type="domain" description="DM2" evidence="12">
    <location>
        <begin position="730"/>
        <end position="813"/>
    </location>
</feature>
<dbReference type="SUPFAM" id="SSF55277">
    <property type="entry name" value="GYF domain"/>
    <property type="match status" value="1"/>
</dbReference>
<feature type="compositionally biased region" description="Basic and acidic residues" evidence="6">
    <location>
        <begin position="1079"/>
        <end position="1088"/>
    </location>
</feature>
<keyword evidence="2 5" id="KW-0863">Zinc-finger</keyword>
<feature type="domain" description="GYF" evidence="10">
    <location>
        <begin position="1244"/>
        <end position="1298"/>
    </location>
</feature>
<feature type="domain" description="C3H1-type" evidence="9">
    <location>
        <begin position="1800"/>
        <end position="1825"/>
    </location>
</feature>
<evidence type="ECO:0000256" key="3">
    <source>
        <dbReference type="ARBA" id="ARBA00022833"/>
    </source>
</evidence>
<dbReference type="Gene3D" id="3.30.1490.40">
    <property type="match status" value="1"/>
</dbReference>
<dbReference type="eggNOG" id="KOG1946">
    <property type="taxonomic scope" value="Eukaryota"/>
</dbReference>
<dbReference type="FunCoup" id="A0A061E0K8">
    <property type="interactions" value="1330"/>
</dbReference>
<dbReference type="InterPro" id="IPR003169">
    <property type="entry name" value="GYF"/>
</dbReference>
<feature type="region of interest" description="Disordered" evidence="6">
    <location>
        <begin position="839"/>
        <end position="861"/>
    </location>
</feature>
<dbReference type="Pfam" id="PF25980">
    <property type="entry name" value="NERD_plant"/>
    <property type="match status" value="1"/>
</dbReference>
<dbReference type="PANTHER" id="PTHR46695:SF5">
    <property type="entry name" value="RNA POLYMERASE-ASSOCIATED PROTEIN RTF1 HOMOLOG"/>
    <property type="match status" value="1"/>
</dbReference>
<dbReference type="EMBL" id="CM001880">
    <property type="protein sequence ID" value="EOX97866.1"/>
    <property type="molecule type" value="Genomic_DNA"/>
</dbReference>
<feature type="compositionally biased region" description="Polar residues" evidence="6">
    <location>
        <begin position="1572"/>
        <end position="1583"/>
    </location>
</feature>
<protein>
    <submittedName>
        <fullName evidence="13">Nucleic acid binding,zinc ion binding,DNA binding, putative isoform 1</fullName>
    </submittedName>
</protein>
<dbReference type="STRING" id="3641.A0A061E0K8"/>
<dbReference type="InterPro" id="IPR036855">
    <property type="entry name" value="Znf_CCCH_sf"/>
</dbReference>
<dbReference type="FunFam" id="3.30.1490.40:FF:000004">
    <property type="entry name" value="Zinc finger CCCH domain-containing protein 19"/>
    <property type="match status" value="1"/>
</dbReference>
<dbReference type="eggNOG" id="KOG1862">
    <property type="taxonomic scope" value="Eukaryota"/>
</dbReference>
<evidence type="ECO:0000313" key="13">
    <source>
        <dbReference type="EMBL" id="EOX97866.1"/>
    </source>
</evidence>
<dbReference type="SUPFAM" id="SSF159042">
    <property type="entry name" value="Plus3-like"/>
    <property type="match status" value="1"/>
</dbReference>
<feature type="zinc finger region" description="C3H1-type" evidence="5">
    <location>
        <begin position="1800"/>
        <end position="1825"/>
    </location>
</feature>
<accession>A0A061E0K8</accession>
<dbReference type="SUPFAM" id="SSF47592">
    <property type="entry name" value="SWIB/MDM2 domain"/>
    <property type="match status" value="1"/>
</dbReference>
<dbReference type="SUPFAM" id="SSF90229">
    <property type="entry name" value="CCCH zinc finger"/>
    <property type="match status" value="1"/>
</dbReference>
<dbReference type="GO" id="GO:0003677">
    <property type="term" value="F:DNA binding"/>
    <property type="evidence" value="ECO:0007669"/>
    <property type="project" value="UniProtKB-KW"/>
</dbReference>
<feature type="region of interest" description="Disordered" evidence="6">
    <location>
        <begin position="658"/>
        <end position="734"/>
    </location>
</feature>
<dbReference type="InterPro" id="IPR019787">
    <property type="entry name" value="Znf_PHD-finger"/>
</dbReference>
<dbReference type="PROSITE" id="PS50103">
    <property type="entry name" value="ZF_C3H1"/>
    <property type="match status" value="1"/>
</dbReference>
<dbReference type="Pfam" id="PF03126">
    <property type="entry name" value="Plus-3"/>
    <property type="match status" value="1"/>
</dbReference>